<dbReference type="RefSeq" id="WP_117152369.1">
    <property type="nucleotide sequence ID" value="NZ_BMLG01000001.1"/>
</dbReference>
<gene>
    <name evidence="2" type="ORF">GCM10011351_07130</name>
</gene>
<reference evidence="2" key="1">
    <citation type="journal article" date="2014" name="Int. J. Syst. Evol. Microbiol.">
        <title>Complete genome sequence of Corynebacterium casei LMG S-19264T (=DSM 44701T), isolated from a smear-ripened cheese.</title>
        <authorList>
            <consortium name="US DOE Joint Genome Institute (JGI-PGF)"/>
            <person name="Walter F."/>
            <person name="Albersmeier A."/>
            <person name="Kalinowski J."/>
            <person name="Ruckert C."/>
        </authorList>
    </citation>
    <scope>NUCLEOTIDE SEQUENCE</scope>
    <source>
        <strain evidence="2">CGMCC 1.6333</strain>
    </source>
</reference>
<keyword evidence="1" id="KW-1133">Transmembrane helix</keyword>
<keyword evidence="1" id="KW-0812">Transmembrane</keyword>
<keyword evidence="3" id="KW-1185">Reference proteome</keyword>
<proteinExistence type="predicted"/>
<dbReference type="EMBL" id="BMLG01000001">
    <property type="protein sequence ID" value="GGM23915.1"/>
    <property type="molecule type" value="Genomic_DNA"/>
</dbReference>
<name>A0A917TIB3_9BACI</name>
<evidence type="ECO:0000313" key="2">
    <source>
        <dbReference type="EMBL" id="GGM23915.1"/>
    </source>
</evidence>
<evidence type="ECO:0000256" key="1">
    <source>
        <dbReference type="SAM" id="Phobius"/>
    </source>
</evidence>
<sequence>MERLTLFTLLIKVLLYFALIIVLLGDIYQPLGPTARIILASLALIEAIGIIRKVDNRKGSNKH</sequence>
<dbReference type="AlphaFoldDB" id="A0A917TIB3"/>
<evidence type="ECO:0000313" key="3">
    <source>
        <dbReference type="Proteomes" id="UP000618460"/>
    </source>
</evidence>
<feature type="transmembrane region" description="Helical" evidence="1">
    <location>
        <begin position="7"/>
        <end position="28"/>
    </location>
</feature>
<accession>A0A917TIB3</accession>
<comment type="caution">
    <text evidence="2">The sequence shown here is derived from an EMBL/GenBank/DDBJ whole genome shotgun (WGS) entry which is preliminary data.</text>
</comment>
<reference evidence="2" key="2">
    <citation type="submission" date="2020-09" db="EMBL/GenBank/DDBJ databases">
        <authorList>
            <person name="Sun Q."/>
            <person name="Zhou Y."/>
        </authorList>
    </citation>
    <scope>NUCLEOTIDE SEQUENCE</scope>
    <source>
        <strain evidence="2">CGMCC 1.6333</strain>
    </source>
</reference>
<feature type="transmembrane region" description="Helical" evidence="1">
    <location>
        <begin position="34"/>
        <end position="51"/>
    </location>
</feature>
<protein>
    <submittedName>
        <fullName evidence="2">Uncharacterized protein</fullName>
    </submittedName>
</protein>
<keyword evidence="1" id="KW-0472">Membrane</keyword>
<dbReference type="Proteomes" id="UP000618460">
    <property type="component" value="Unassembled WGS sequence"/>
</dbReference>
<organism evidence="2 3">
    <name type="scientific">Paraliobacillus quinghaiensis</name>
    <dbReference type="NCBI Taxonomy" id="470815"/>
    <lineage>
        <taxon>Bacteria</taxon>
        <taxon>Bacillati</taxon>
        <taxon>Bacillota</taxon>
        <taxon>Bacilli</taxon>
        <taxon>Bacillales</taxon>
        <taxon>Bacillaceae</taxon>
        <taxon>Paraliobacillus</taxon>
    </lineage>
</organism>